<dbReference type="Proteomes" id="UP000480178">
    <property type="component" value="Chromosome"/>
</dbReference>
<keyword evidence="3" id="KW-1185">Reference proteome</keyword>
<name>A0A6C0GJE3_9BACT</name>
<proteinExistence type="predicted"/>
<dbReference type="RefSeq" id="WP_162443772.1">
    <property type="nucleotide sequence ID" value="NZ_CP048222.1"/>
</dbReference>
<evidence type="ECO:0000313" key="3">
    <source>
        <dbReference type="Proteomes" id="UP000480178"/>
    </source>
</evidence>
<gene>
    <name evidence="2" type="ORF">GXP67_14465</name>
</gene>
<accession>A0A6C0GJE3</accession>
<sequence length="492" mass="57256">MDEIYFVEFEIEELSEAFQNLSRINDYVIDQKKKNLSDAKRKLRFLESQKKSLRDTLSINTEIKRTKDLITNLDTTIIKYEKIDSLREAQKIANNEKIVAQNRLKEIEDKLKQFPTKDGLLIDSVQIEFSAGNLKNMIVIGRNKDEAHTFVNPYPIPFSAIRDYNYAIQLYSFNHRNPPDNYHYWIRLSDVIKYIPKFYNDSEDYSPADTAFFVKPEKKMAIMHKTPVDRILEAKVFSDFVGFDDDSPNGLVQAEVSKRLILRPNRRPIIVDRRPFGFIGILNHLEPVASLNKIEDKNKELLLNQYNPLDTNQTYPFKNARSIDLLRYANFTIGAKLNLFVVDFPQVKSSFFLDIGSGLLRTAILDSVRLSDTITLVSRYNANSLQSFLELTWQIKPDHRFGFSISPRISYFDLKSPKFQQVPKLNDEYADMARGNPYWMVGVHLNAHILPSANGRIFFRATYTTMYDNLKQDFFQAQLGYAFNILKRKPGQ</sequence>
<evidence type="ECO:0000256" key="1">
    <source>
        <dbReference type="SAM" id="Coils"/>
    </source>
</evidence>
<evidence type="ECO:0000313" key="2">
    <source>
        <dbReference type="EMBL" id="QHT67750.1"/>
    </source>
</evidence>
<dbReference type="EMBL" id="CP048222">
    <property type="protein sequence ID" value="QHT67750.1"/>
    <property type="molecule type" value="Genomic_DNA"/>
</dbReference>
<dbReference type="AlphaFoldDB" id="A0A6C0GJE3"/>
<protein>
    <submittedName>
        <fullName evidence="2">Uncharacterized protein</fullName>
    </submittedName>
</protein>
<dbReference type="KEGG" id="rhoz:GXP67_14465"/>
<organism evidence="2 3">
    <name type="scientific">Rhodocytophaga rosea</name>
    <dbReference type="NCBI Taxonomy" id="2704465"/>
    <lineage>
        <taxon>Bacteria</taxon>
        <taxon>Pseudomonadati</taxon>
        <taxon>Bacteroidota</taxon>
        <taxon>Cytophagia</taxon>
        <taxon>Cytophagales</taxon>
        <taxon>Rhodocytophagaceae</taxon>
        <taxon>Rhodocytophaga</taxon>
    </lineage>
</organism>
<reference evidence="2 3" key="1">
    <citation type="submission" date="2020-01" db="EMBL/GenBank/DDBJ databases">
        <authorList>
            <person name="Kim M.K."/>
        </authorList>
    </citation>
    <scope>NUCLEOTIDE SEQUENCE [LARGE SCALE GENOMIC DNA]</scope>
    <source>
        <strain evidence="2 3">172606-1</strain>
    </source>
</reference>
<feature type="coiled-coil region" evidence="1">
    <location>
        <begin position="29"/>
        <end position="56"/>
    </location>
</feature>
<keyword evidence="1" id="KW-0175">Coiled coil</keyword>